<evidence type="ECO:0000256" key="11">
    <source>
        <dbReference type="ARBA" id="ARBA00022975"/>
    </source>
</evidence>
<feature type="binding site" evidence="14">
    <location>
        <position position="226"/>
    </location>
    <ligand>
        <name>FMN</name>
        <dbReference type="ChEBI" id="CHEBI:58210"/>
    </ligand>
</feature>
<dbReference type="PROSITE" id="PS00912">
    <property type="entry name" value="DHODEHASE_2"/>
    <property type="match status" value="1"/>
</dbReference>
<keyword evidence="8 14" id="KW-0963">Cytoplasm</keyword>
<dbReference type="HAMAP" id="MF_00224">
    <property type="entry name" value="DHO_dh_type1"/>
    <property type="match status" value="1"/>
</dbReference>
<comment type="catalytic activity">
    <reaction evidence="14">
        <text>(S)-dihydroorotate + A = orotate + AH2</text>
        <dbReference type="Rhea" id="RHEA:18073"/>
        <dbReference type="ChEBI" id="CHEBI:13193"/>
        <dbReference type="ChEBI" id="CHEBI:17499"/>
        <dbReference type="ChEBI" id="CHEBI:30839"/>
        <dbReference type="ChEBI" id="CHEBI:30864"/>
    </reaction>
</comment>
<dbReference type="InterPro" id="IPR013785">
    <property type="entry name" value="Aldolase_TIM"/>
</dbReference>
<feature type="binding site" evidence="14">
    <location>
        <position position="174"/>
    </location>
    <ligand>
        <name>FMN</name>
        <dbReference type="ChEBI" id="CHEBI:58210"/>
    </ligand>
</feature>
<dbReference type="NCBIfam" id="TIGR01037">
    <property type="entry name" value="pyrD_sub1_fam"/>
    <property type="match status" value="1"/>
</dbReference>
<dbReference type="STRING" id="1324314.BVG16_22940"/>
<evidence type="ECO:0000256" key="10">
    <source>
        <dbReference type="ARBA" id="ARBA00022643"/>
    </source>
</evidence>
<dbReference type="Pfam" id="PF01180">
    <property type="entry name" value="DHO_dh"/>
    <property type="match status" value="1"/>
</dbReference>
<dbReference type="SUPFAM" id="SSF51395">
    <property type="entry name" value="FMN-linked oxidoreductases"/>
    <property type="match status" value="1"/>
</dbReference>
<feature type="active site" description="Nucleophile" evidence="14">
    <location>
        <position position="139"/>
    </location>
</feature>
<comment type="similarity">
    <text evidence="5 14">Belongs to the dihydroorotate dehydrogenase family. Type 1 subfamily.</text>
</comment>
<evidence type="ECO:0000256" key="5">
    <source>
        <dbReference type="ARBA" id="ARBA00008008"/>
    </source>
</evidence>
<dbReference type="AlphaFoldDB" id="A0A1T2X448"/>
<feature type="binding site" evidence="14">
    <location>
        <position position="200"/>
    </location>
    <ligand>
        <name>FMN</name>
        <dbReference type="ChEBI" id="CHEBI:58210"/>
    </ligand>
</feature>
<feature type="binding site" evidence="14">
    <location>
        <begin position="69"/>
        <end position="73"/>
    </location>
    <ligand>
        <name>substrate</name>
    </ligand>
</feature>
<proteinExistence type="inferred from homology"/>
<evidence type="ECO:0000256" key="1">
    <source>
        <dbReference type="ARBA" id="ARBA00001694"/>
    </source>
</evidence>
<organism evidence="16 17">
    <name type="scientific">Paenibacillus selenitireducens</name>
    <dbReference type="NCBI Taxonomy" id="1324314"/>
    <lineage>
        <taxon>Bacteria</taxon>
        <taxon>Bacillati</taxon>
        <taxon>Bacillota</taxon>
        <taxon>Bacilli</taxon>
        <taxon>Bacillales</taxon>
        <taxon>Paenibacillaceae</taxon>
        <taxon>Paenibacillus</taxon>
    </lineage>
</organism>
<dbReference type="UniPathway" id="UPA00070">
    <property type="reaction ID" value="UER00945"/>
</dbReference>
<comment type="subunit">
    <text evidence="7">Homodimer.</text>
</comment>
<evidence type="ECO:0000256" key="3">
    <source>
        <dbReference type="ARBA" id="ARBA00004496"/>
    </source>
</evidence>
<comment type="catalytic activity">
    <reaction evidence="13">
        <text>(S)-dihydroorotate + NAD(+) = orotate + NADH + H(+)</text>
        <dbReference type="Rhea" id="RHEA:13513"/>
        <dbReference type="ChEBI" id="CHEBI:15378"/>
        <dbReference type="ChEBI" id="CHEBI:30839"/>
        <dbReference type="ChEBI" id="CHEBI:30864"/>
        <dbReference type="ChEBI" id="CHEBI:57540"/>
        <dbReference type="ChEBI" id="CHEBI:57945"/>
        <dbReference type="EC" id="1.3.1.14"/>
    </reaction>
</comment>
<feature type="binding site" evidence="14">
    <location>
        <begin position="45"/>
        <end position="46"/>
    </location>
    <ligand>
        <name>FMN</name>
        <dbReference type="ChEBI" id="CHEBI:58210"/>
    </ligand>
</feature>
<dbReference type="InterPro" id="IPR005720">
    <property type="entry name" value="Dihydroorotate_DH_cat"/>
</dbReference>
<keyword evidence="11 14" id="KW-0665">Pyrimidine biosynthesis</keyword>
<dbReference type="OrthoDB" id="9794954at2"/>
<evidence type="ECO:0000256" key="9">
    <source>
        <dbReference type="ARBA" id="ARBA00022630"/>
    </source>
</evidence>
<comment type="function">
    <text evidence="2">Catalyzes the conversion of dihydroorotate to orotate with NAD(+) as electron acceptor.</text>
</comment>
<evidence type="ECO:0000256" key="14">
    <source>
        <dbReference type="HAMAP-Rule" id="MF_00224"/>
    </source>
</evidence>
<dbReference type="GO" id="GO:0004589">
    <property type="term" value="F:dihydroorotate dehydrogenase (NAD+) activity"/>
    <property type="evidence" value="ECO:0007669"/>
    <property type="project" value="UniProtKB-EC"/>
</dbReference>
<comment type="subcellular location">
    <subcellularLocation>
        <location evidence="3 14">Cytoplasm</location>
    </subcellularLocation>
</comment>
<comment type="caution">
    <text evidence="16">The sequence shown here is derived from an EMBL/GenBank/DDBJ whole genome shotgun (WGS) entry which is preliminary data.</text>
</comment>
<dbReference type="GO" id="GO:0006207">
    <property type="term" value="P:'de novo' pyrimidine nucleobase biosynthetic process"/>
    <property type="evidence" value="ECO:0007669"/>
    <property type="project" value="InterPro"/>
</dbReference>
<comment type="pathway">
    <text evidence="4">Pyrimidine metabolism; UMP biosynthesis via de novo pathway; orotate from (S)-dihydroorotate (NAD(+) route): step 1/1.</text>
</comment>
<dbReference type="PIRSF" id="PIRSF000164">
    <property type="entry name" value="DHO_oxidase"/>
    <property type="match status" value="1"/>
</dbReference>
<protein>
    <recommendedName>
        <fullName evidence="14">Dihydroorotate dehydrogenase</fullName>
        <shortName evidence="14">DHOD</shortName>
        <shortName evidence="14">DHODase</shortName>
        <shortName evidence="14">DHOdehase</shortName>
        <ecNumber evidence="14">1.3.-.-</ecNumber>
    </recommendedName>
</protein>
<feature type="binding site" evidence="14">
    <location>
        <begin position="274"/>
        <end position="275"/>
    </location>
    <ligand>
        <name>FMN</name>
        <dbReference type="ChEBI" id="CHEBI:58210"/>
    </ligand>
</feature>
<feature type="binding site" evidence="14">
    <location>
        <position position="136"/>
    </location>
    <ligand>
        <name>FMN</name>
        <dbReference type="ChEBI" id="CHEBI:58210"/>
    </ligand>
</feature>
<dbReference type="InterPro" id="IPR049622">
    <property type="entry name" value="Dihydroorotate_DH_I"/>
</dbReference>
<name>A0A1T2X448_9BACL</name>
<keyword evidence="9 14" id="KW-0285">Flavoprotein</keyword>
<reference evidence="16 17" key="1">
    <citation type="submission" date="2017-01" db="EMBL/GenBank/DDBJ databases">
        <title>Genome analysis of Paenibacillus selenitrireducens ES3-24.</title>
        <authorList>
            <person name="Xu D."/>
            <person name="Yao R."/>
            <person name="Zheng S."/>
        </authorList>
    </citation>
    <scope>NUCLEOTIDE SEQUENCE [LARGE SCALE GENOMIC DNA]</scope>
    <source>
        <strain evidence="16 17">ES3-24</strain>
    </source>
</reference>
<dbReference type="InterPro" id="IPR001295">
    <property type="entry name" value="Dihydroorotate_DH_CS"/>
</dbReference>
<feature type="binding site" evidence="14">
    <location>
        <position position="136"/>
    </location>
    <ligand>
        <name>substrate</name>
    </ligand>
</feature>
<dbReference type="InterPro" id="IPR012135">
    <property type="entry name" value="Dihydroorotate_DH_1_2"/>
</dbReference>
<dbReference type="PANTHER" id="PTHR48109">
    <property type="entry name" value="DIHYDROOROTATE DEHYDROGENASE (QUINONE), MITOCHONDRIAL-RELATED"/>
    <property type="match status" value="1"/>
</dbReference>
<feature type="binding site" evidence="14">
    <location>
        <position position="21"/>
    </location>
    <ligand>
        <name>FMN</name>
        <dbReference type="ChEBI" id="CHEBI:58210"/>
    </ligand>
</feature>
<comment type="catalytic activity">
    <reaction evidence="1">
        <text>(S)-dihydroorotate + fumarate = orotate + succinate</text>
        <dbReference type="Rhea" id="RHEA:30059"/>
        <dbReference type="ChEBI" id="CHEBI:29806"/>
        <dbReference type="ChEBI" id="CHEBI:30031"/>
        <dbReference type="ChEBI" id="CHEBI:30839"/>
        <dbReference type="ChEBI" id="CHEBI:30864"/>
        <dbReference type="EC" id="1.3.98.1"/>
    </reaction>
</comment>
<dbReference type="NCBIfam" id="NF005574">
    <property type="entry name" value="PRK07259.1"/>
    <property type="match status" value="1"/>
</dbReference>
<comment type="subunit">
    <text evidence="6">Heterotetramer of 2 PyrK and 2 PyrD type B subunits.</text>
</comment>
<feature type="binding site" evidence="14">
    <location>
        <begin position="201"/>
        <end position="202"/>
    </location>
    <ligand>
        <name>substrate</name>
    </ligand>
</feature>
<evidence type="ECO:0000256" key="6">
    <source>
        <dbReference type="ARBA" id="ARBA00011669"/>
    </source>
</evidence>
<evidence type="ECO:0000256" key="12">
    <source>
        <dbReference type="ARBA" id="ARBA00023002"/>
    </source>
</evidence>
<evidence type="ECO:0000313" key="16">
    <source>
        <dbReference type="EMBL" id="OPA74622.1"/>
    </source>
</evidence>
<keyword evidence="12 14" id="KW-0560">Oxidoreductase</keyword>
<gene>
    <name evidence="14" type="primary">pyrD</name>
    <name evidence="16" type="ORF">BVG16_22940</name>
</gene>
<feature type="binding site" evidence="14">
    <location>
        <begin position="252"/>
        <end position="253"/>
    </location>
    <ligand>
        <name>FMN</name>
        <dbReference type="ChEBI" id="CHEBI:58210"/>
    </ligand>
</feature>
<dbReference type="RefSeq" id="WP_078501536.1">
    <property type="nucleotide sequence ID" value="NZ_MSZX01000010.1"/>
</dbReference>
<evidence type="ECO:0000259" key="15">
    <source>
        <dbReference type="Pfam" id="PF01180"/>
    </source>
</evidence>
<evidence type="ECO:0000313" key="17">
    <source>
        <dbReference type="Proteomes" id="UP000190188"/>
    </source>
</evidence>
<evidence type="ECO:0000256" key="13">
    <source>
        <dbReference type="ARBA" id="ARBA00048996"/>
    </source>
</evidence>
<dbReference type="CDD" id="cd04740">
    <property type="entry name" value="DHOD_1B_like"/>
    <property type="match status" value="1"/>
</dbReference>
<dbReference type="EMBL" id="MSZX01000010">
    <property type="protein sequence ID" value="OPA74622.1"/>
    <property type="molecule type" value="Genomic_DNA"/>
</dbReference>
<accession>A0A1T2X448</accession>
<feature type="domain" description="Dihydroorotate dehydrogenase catalytic" evidence="15">
    <location>
        <begin position="5"/>
        <end position="295"/>
    </location>
</feature>
<dbReference type="EC" id="1.3.-.-" evidence="14"/>
<dbReference type="InterPro" id="IPR050074">
    <property type="entry name" value="DHO_dehydrogenase"/>
</dbReference>
<evidence type="ECO:0000256" key="7">
    <source>
        <dbReference type="ARBA" id="ARBA00011738"/>
    </source>
</evidence>
<evidence type="ECO:0000256" key="4">
    <source>
        <dbReference type="ARBA" id="ARBA00004715"/>
    </source>
</evidence>
<feature type="binding site" evidence="14">
    <location>
        <position position="99"/>
    </location>
    <ligand>
        <name>FMN</name>
        <dbReference type="ChEBI" id="CHEBI:58210"/>
    </ligand>
</feature>
<keyword evidence="17" id="KW-1185">Reference proteome</keyword>
<feature type="binding site" evidence="14">
    <location>
        <position position="45"/>
    </location>
    <ligand>
        <name>substrate</name>
    </ligand>
</feature>
<dbReference type="Proteomes" id="UP000190188">
    <property type="component" value="Unassembled WGS sequence"/>
</dbReference>
<dbReference type="PANTHER" id="PTHR48109:SF1">
    <property type="entry name" value="DIHYDROOROTATE DEHYDROGENASE (FUMARATE)"/>
    <property type="match status" value="1"/>
</dbReference>
<comment type="cofactor">
    <cofactor evidence="14">
        <name>FMN</name>
        <dbReference type="ChEBI" id="CHEBI:58210"/>
    </cofactor>
    <text evidence="14">Binds 1 FMN per subunit.</text>
</comment>
<keyword evidence="10 14" id="KW-0288">FMN</keyword>
<dbReference type="InterPro" id="IPR033888">
    <property type="entry name" value="DHOD_1B"/>
</dbReference>
<dbReference type="GO" id="GO:1990663">
    <property type="term" value="F:dihydroorotate dehydrogenase (fumarate) activity"/>
    <property type="evidence" value="ECO:0007669"/>
    <property type="project" value="UniProtKB-EC"/>
</dbReference>
<dbReference type="Gene3D" id="3.20.20.70">
    <property type="entry name" value="Aldolase class I"/>
    <property type="match status" value="1"/>
</dbReference>
<dbReference type="InterPro" id="IPR024920">
    <property type="entry name" value="Dihydroorotate_DH_1"/>
</dbReference>
<dbReference type="FunFam" id="3.20.20.70:FF:000027">
    <property type="entry name" value="Dihydropyrimidine dehydrogenase [NADP(+)]"/>
    <property type="match status" value="1"/>
</dbReference>
<dbReference type="GO" id="GO:0005737">
    <property type="term" value="C:cytoplasm"/>
    <property type="evidence" value="ECO:0007669"/>
    <property type="project" value="UniProtKB-SubCell"/>
</dbReference>
<sequence length="310" mass="33448">MRNMACKLAGVHFKNPIVMASGTFGFGKEYTRLYDIQQLGGISGKGLTLQPKAGNTGIRVWETPSGMLNSVGLENPGVAAFLRDETPNWESLDTARIVNLGGGSIEDYVTGAELITEHENRLRRLGRSSIDMIELNISCPNVKEGGIAYGVQTETAREVVRQVRRATSLPLIVKLSPNAENIAGMAVMCEDEGADGVSLINTISGMKIDIKQRKSVFNNVYAGLSGPAIKPVALRMVHQVAQHVKIPIMGMGGIASAHDVIEFIMAGASVIQVGTYNFMNLRAGEQLVSGIMQFMEQENISSLDEIRGII</sequence>
<dbReference type="GO" id="GO:0044205">
    <property type="term" value="P:'de novo' UMP biosynthetic process"/>
    <property type="evidence" value="ECO:0007669"/>
    <property type="project" value="UniProtKB-UniRule"/>
</dbReference>
<evidence type="ECO:0000256" key="2">
    <source>
        <dbReference type="ARBA" id="ARBA00003616"/>
    </source>
</evidence>
<evidence type="ECO:0000256" key="8">
    <source>
        <dbReference type="ARBA" id="ARBA00022490"/>
    </source>
</evidence>